<evidence type="ECO:0000259" key="12">
    <source>
        <dbReference type="PROSITE" id="PS50042"/>
    </source>
</evidence>
<feature type="transmembrane region" description="Helical" evidence="11">
    <location>
        <begin position="2019"/>
        <end position="2044"/>
    </location>
</feature>
<evidence type="ECO:0000256" key="4">
    <source>
        <dbReference type="ARBA" id="ARBA00022989"/>
    </source>
</evidence>
<feature type="transmembrane region" description="Helical" evidence="11">
    <location>
        <begin position="2696"/>
        <end position="2713"/>
    </location>
</feature>
<feature type="transmembrane region" description="Helical" evidence="11">
    <location>
        <begin position="1902"/>
        <end position="1924"/>
    </location>
</feature>
<dbReference type="KEGG" id="tet:TTHERM_00633340"/>
<reference evidence="14" key="1">
    <citation type="journal article" date="2006" name="PLoS Biol.">
        <title>Macronuclear genome sequence of the ciliate Tetrahymena thermophila, a model eukaryote.</title>
        <authorList>
            <person name="Eisen J.A."/>
            <person name="Coyne R.S."/>
            <person name="Wu M."/>
            <person name="Wu D."/>
            <person name="Thiagarajan M."/>
            <person name="Wortman J.R."/>
            <person name="Badger J.H."/>
            <person name="Ren Q."/>
            <person name="Amedeo P."/>
            <person name="Jones K.M."/>
            <person name="Tallon L.J."/>
            <person name="Delcher A.L."/>
            <person name="Salzberg S.L."/>
            <person name="Silva J.C."/>
            <person name="Haas B.J."/>
            <person name="Majoros W.H."/>
            <person name="Farzad M."/>
            <person name="Carlton J.M."/>
            <person name="Smith R.K. Jr."/>
            <person name="Garg J."/>
            <person name="Pearlman R.E."/>
            <person name="Karrer K.M."/>
            <person name="Sun L."/>
            <person name="Manning G."/>
            <person name="Elde N.C."/>
            <person name="Turkewitz A.P."/>
            <person name="Asai D.J."/>
            <person name="Wilkes D.E."/>
            <person name="Wang Y."/>
            <person name="Cai H."/>
            <person name="Collins K."/>
            <person name="Stewart B.A."/>
            <person name="Lee S.R."/>
            <person name="Wilamowska K."/>
            <person name="Weinberg Z."/>
            <person name="Ruzzo W.L."/>
            <person name="Wloga D."/>
            <person name="Gaertig J."/>
            <person name="Frankel J."/>
            <person name="Tsao C.-C."/>
            <person name="Gorovsky M.A."/>
            <person name="Keeling P.J."/>
            <person name="Waller R.F."/>
            <person name="Patron N.J."/>
            <person name="Cherry J.M."/>
            <person name="Stover N.A."/>
            <person name="Krieger C.J."/>
            <person name="del Toro C."/>
            <person name="Ryder H.F."/>
            <person name="Williamson S.C."/>
            <person name="Barbeau R.A."/>
            <person name="Hamilton E.P."/>
            <person name="Orias E."/>
        </authorList>
    </citation>
    <scope>NUCLEOTIDE SEQUENCE [LARGE SCALE GENOMIC DNA]</scope>
    <source>
        <strain evidence="14">SB210</strain>
    </source>
</reference>
<dbReference type="Gene3D" id="1.10.287.630">
    <property type="entry name" value="Helix hairpin bin"/>
    <property type="match status" value="1"/>
</dbReference>
<dbReference type="GeneID" id="7826224"/>
<feature type="compositionally biased region" description="Polar residues" evidence="10">
    <location>
        <begin position="2446"/>
        <end position="2466"/>
    </location>
</feature>
<feature type="compositionally biased region" description="Basic and acidic residues" evidence="10">
    <location>
        <begin position="3160"/>
        <end position="3178"/>
    </location>
</feature>
<evidence type="ECO:0000256" key="5">
    <source>
        <dbReference type="ARBA" id="ARBA00023065"/>
    </source>
</evidence>
<feature type="transmembrane region" description="Helical" evidence="11">
    <location>
        <begin position="2841"/>
        <end position="2862"/>
    </location>
</feature>
<feature type="domain" description="Cyclic nucleotide-binding" evidence="12">
    <location>
        <begin position="402"/>
        <end position="519"/>
    </location>
</feature>
<feature type="transmembrane region" description="Helical" evidence="11">
    <location>
        <begin position="2768"/>
        <end position="2786"/>
    </location>
</feature>
<dbReference type="GO" id="GO:0016020">
    <property type="term" value="C:membrane"/>
    <property type="evidence" value="ECO:0007669"/>
    <property type="project" value="UniProtKB-SubCell"/>
</dbReference>
<feature type="transmembrane region" description="Helical" evidence="11">
    <location>
        <begin position="886"/>
        <end position="909"/>
    </location>
</feature>
<feature type="coiled-coil region" evidence="9">
    <location>
        <begin position="1367"/>
        <end position="1398"/>
    </location>
</feature>
<evidence type="ECO:0000313" key="14">
    <source>
        <dbReference type="Proteomes" id="UP000009168"/>
    </source>
</evidence>
<evidence type="ECO:0000256" key="3">
    <source>
        <dbReference type="ARBA" id="ARBA00022692"/>
    </source>
</evidence>
<evidence type="ECO:0000256" key="6">
    <source>
        <dbReference type="ARBA" id="ARBA00023136"/>
    </source>
</evidence>
<organism evidence="13 14">
    <name type="scientific">Tetrahymena thermophila (strain SB210)</name>
    <dbReference type="NCBI Taxonomy" id="312017"/>
    <lineage>
        <taxon>Eukaryota</taxon>
        <taxon>Sar</taxon>
        <taxon>Alveolata</taxon>
        <taxon>Ciliophora</taxon>
        <taxon>Intramacronucleata</taxon>
        <taxon>Oligohymenophorea</taxon>
        <taxon>Hymenostomatida</taxon>
        <taxon>Tetrahymenina</taxon>
        <taxon>Tetrahymenidae</taxon>
        <taxon>Tetrahymena</taxon>
    </lineage>
</organism>
<dbReference type="Pfam" id="PF00520">
    <property type="entry name" value="Ion_trans"/>
    <property type="match status" value="1"/>
</dbReference>
<dbReference type="PANTHER" id="PTHR45638">
    <property type="entry name" value="CYCLIC NUCLEOTIDE-GATED CATION CHANNEL SUBUNIT A"/>
    <property type="match status" value="1"/>
</dbReference>
<dbReference type="PROSITE" id="PS50042">
    <property type="entry name" value="CNMP_BINDING_3"/>
    <property type="match status" value="4"/>
</dbReference>
<feature type="transmembrane region" description="Helical" evidence="11">
    <location>
        <begin position="2622"/>
        <end position="2641"/>
    </location>
</feature>
<dbReference type="InterPro" id="IPR018488">
    <property type="entry name" value="cNMP-bd_CS"/>
</dbReference>
<dbReference type="InterPro" id="IPR005821">
    <property type="entry name" value="Ion_trans_dom"/>
</dbReference>
<feature type="compositionally biased region" description="Polar residues" evidence="10">
    <location>
        <begin position="608"/>
        <end position="622"/>
    </location>
</feature>
<evidence type="ECO:0000313" key="13">
    <source>
        <dbReference type="EMBL" id="EAR89827.2"/>
    </source>
</evidence>
<feature type="transmembrane region" description="Helical" evidence="11">
    <location>
        <begin position="2647"/>
        <end position="2667"/>
    </location>
</feature>
<feature type="transmembrane region" description="Helical" evidence="11">
    <location>
        <begin position="2112"/>
        <end position="2136"/>
    </location>
</feature>
<dbReference type="HOGENOM" id="CLU_227166_0_0_1"/>
<feature type="transmembrane region" description="Helical" evidence="11">
    <location>
        <begin position="298"/>
        <end position="319"/>
    </location>
</feature>
<keyword evidence="9" id="KW-0175">Coiled coil</keyword>
<dbReference type="RefSeq" id="XP_001010072.2">
    <property type="nucleotide sequence ID" value="XM_001010072.2"/>
</dbReference>
<dbReference type="InParanoid" id="Q22X19"/>
<evidence type="ECO:0000256" key="2">
    <source>
        <dbReference type="ARBA" id="ARBA00022448"/>
    </source>
</evidence>
<evidence type="ECO:0000256" key="1">
    <source>
        <dbReference type="ARBA" id="ARBA00004141"/>
    </source>
</evidence>
<feature type="transmembrane region" description="Helical" evidence="11">
    <location>
        <begin position="220"/>
        <end position="241"/>
    </location>
</feature>
<keyword evidence="8" id="KW-0407">Ion channel</keyword>
<feature type="transmembrane region" description="Helical" evidence="11">
    <location>
        <begin position="181"/>
        <end position="200"/>
    </location>
</feature>
<feature type="transmembrane region" description="Helical" evidence="11">
    <location>
        <begin position="142"/>
        <end position="161"/>
    </location>
</feature>
<dbReference type="PANTHER" id="PTHR45638:SF11">
    <property type="entry name" value="CYCLIC NUCLEOTIDE-GATED CATION CHANNEL SUBUNIT A"/>
    <property type="match status" value="1"/>
</dbReference>
<dbReference type="EMBL" id="GG662809">
    <property type="protein sequence ID" value="EAR89827.2"/>
    <property type="molecule type" value="Genomic_DNA"/>
</dbReference>
<feature type="region of interest" description="Disordered" evidence="10">
    <location>
        <begin position="3150"/>
        <end position="3178"/>
    </location>
</feature>
<keyword evidence="7" id="KW-1071">Ligand-gated ion channel</keyword>
<name>Q22X19_TETTS</name>
<dbReference type="InterPro" id="IPR018490">
    <property type="entry name" value="cNMP-bd_dom_sf"/>
</dbReference>
<dbReference type="Gene3D" id="1.10.287.70">
    <property type="match status" value="4"/>
</dbReference>
<dbReference type="SUPFAM" id="SSF81324">
    <property type="entry name" value="Voltage-gated potassium channels"/>
    <property type="match status" value="4"/>
</dbReference>
<accession>Q22X19</accession>
<dbReference type="GO" id="GO:0005221">
    <property type="term" value="F:intracellularly cyclic nucleotide-activated monoatomic cation channel activity"/>
    <property type="evidence" value="ECO:0007669"/>
    <property type="project" value="InterPro"/>
</dbReference>
<keyword evidence="6 11" id="KW-0472">Membrane</keyword>
<feature type="region of interest" description="Disordered" evidence="10">
    <location>
        <begin position="1651"/>
        <end position="1670"/>
    </location>
</feature>
<proteinExistence type="predicted"/>
<feature type="compositionally biased region" description="Low complexity" evidence="10">
    <location>
        <begin position="2410"/>
        <end position="2424"/>
    </location>
</feature>
<dbReference type="PROSITE" id="PS00888">
    <property type="entry name" value="CNMP_BINDING_1"/>
    <property type="match status" value="2"/>
</dbReference>
<feature type="transmembrane region" description="Helical" evidence="11">
    <location>
        <begin position="2809"/>
        <end position="2829"/>
    </location>
</feature>
<keyword evidence="4 11" id="KW-1133">Transmembrane helix</keyword>
<feature type="transmembrane region" description="Helical" evidence="11">
    <location>
        <begin position="1964"/>
        <end position="1983"/>
    </location>
</feature>
<evidence type="ECO:0000256" key="10">
    <source>
        <dbReference type="SAM" id="MobiDB-lite"/>
    </source>
</evidence>
<keyword evidence="3 11" id="KW-0812">Transmembrane</keyword>
<keyword evidence="5" id="KW-0406">Ion transport</keyword>
<dbReference type="SMART" id="SM00100">
    <property type="entry name" value="cNMP"/>
    <property type="match status" value="4"/>
</dbReference>
<feature type="transmembrane region" description="Helical" evidence="11">
    <location>
        <begin position="101"/>
        <end position="121"/>
    </location>
</feature>
<feature type="transmembrane region" description="Helical" evidence="11">
    <location>
        <begin position="1989"/>
        <end position="2007"/>
    </location>
</feature>
<evidence type="ECO:0000256" key="8">
    <source>
        <dbReference type="ARBA" id="ARBA00023303"/>
    </source>
</evidence>
<dbReference type="eggNOG" id="KOG0500">
    <property type="taxonomic scope" value="Eukaryota"/>
</dbReference>
<sequence>MIEIFNYNYNKKTRQRKDQKLQRTKKRRLSLLQDVNPDSQFSGLDDYSQLQIERKSTKNILNYFKTFSFYWSLLINCFHIYTLLSSVFWMSNLGYPSGPYLSIEIVIEIFIIVDIILRIIFSKYARKNKFFFMNFILNEVTVQTLFNVLYIISAIPQATILKIIMNNTKFINENNIQLEDYLSYIFGINIIKLLDLWNFFQKLEFVFIYTQFRKIIYIKFIKTCLMFFLLIHYVACSWTFINKIEKNTQAQSGYYFEDLDQSGDYDIFNRYILSLQWAIEVMSGNSTNDVVPGTKMEILLSVLMMGVGTFILGAIYANFDTLLYYSNFQDYKQRTSQEKTRKFCRYKNLRGMIFKNINNYFNHILQSKNDYKNQLDIIQLPMSLQVELKLHLNQDLIRNVKLLNLGSPDFILETMKYLYPKICMKGDIVIWYGEIANEMYFIKKGKVQIITECHSRVIAIQEEGSYFGEIGLLITGKRTCIVQAIENCIFMCLKKEHFDLIMQQFPDQKNHLIKVSKQRLLTTKASDLPQDKIIEKVEFVDQKKDDNFQMSAYNVFMSNLSMYNDSSKKNKNKAVMISNSPRANNDEDNKQQIADMSIHENSNKHGENTPNNNNVSIQNSDPLNNNNNNNITNNNNNNLNKSIITNKDKSSYFNSLKLKLYQNFLRRSQAFKNNQNTQASSKRLCDYKKLNNLNSIWKGIITFVLVYNLVFVPLSIAFSIDFEGGFLTLEYFNFIIYFLDIIFCAYTSQKEKEKSQQNSYQPASKLNSNDVNSQFVDQNQSQLKASNQNKSALNSIAQSSVEINSKQTKTQENNFNYNKAVDNYFKKTTFIVDILSTIPIDIMLSLLNVNPILCRVTRLLRLTRVYRLFNLYNLLHNRLQWNKAYLFFKFFIIIAYVNHIFACIFYIIAINELGSVTNNLFTNFDSQAIPSRVPLFKEDIWAIYIEFLYYSFNLTSQGCFGTVQAMSLGERIVQSLVVLCSRIITIFFIAQALNSEKMDKTLSNETKSKMESIRVFLHFKKFPHSISNRIYKFYDFQNMKFKGINDEEILSELPNTVQNEIILQLFQNVLQKIQTNQAKDKGVVLSLMKMMKQKIIPKDEHVFKKGEIATDMYFIIEGQATVMIEDEFYLKPPVILAELKEGDYFGEMAILDLKINVRGASVIAKSNLHLASLDIKDFKFVCSIYPEIYQIIQQLADQRKLKNKQKMQKKSNKSIKVNKDNQNHQEEEEENIADDNFKTNPDHLKESTLIKPIQEQRSDYLLLKQNVDTNQTKILHDQLQNETNLFTNENNVTSQQKNLNSQHKLVFNPTKNLLGPQIYNTKVNINQFDFQIESVEDNIFNKNNKNIRTAQEETNYQLEQDILMITNKEQQGQEENHQNEIQQQLNNQTQQLEQVNKAKKDFLLYIRKQSKKNTFIQQPKMKTQPLIENNNEDDFNMANFNKNFGENITLKRKKKQKSQVTTYNEVKQLFQEDNNSLTQKDSQGNPFKQLNNGGAQSTNIIDLIDIDETNFKNNKMYQQKDDHSDQIKKEDWTISSNTNIQSINQYQNNGEEQKSLFENLFLLKGNQKLNNQDENEENFTENVLEKESKKQSMPNILSKISGLNDEDNKLDKQSIFNNSPINKQEEKGIMFAENDEYNFKLDDNKNKALSISQQDQIQPSNNEQKKKDDYKINIFLSAQRSLDRNSDKKSEEDPNLQQFTKNYNSFTLENHENQLENIFKQARTMEPSLNNDKSAIDSALIFQKSSFQNKNKILFNKRKSQSAENLVLGFNQESSQHSSQIQQSFIKENQKNTFFQSQKVQSEYDKQDKVLEEELPDSNESSSLSSIKGDEEQKGFQIRKSDLNFKTSSLILYSSIAAKNLSTFKPNHFLIFKRHSLIMIIVSIYSCIIIPLNIAFEQDFSFRHNVALLIIEVLSTIILITFTIQEYRRNSLKLQKMKKKRMKGKFIDIYDQYTAMKKVYQHKFLINLIIAIPFCLIFDLAQIDQHRNDIFLIILSLNRVVCIYNIYYSIRYYDQNQQIYIEIINKFMIIAFLNHLNACIWVVIGKQESDWNQCWFKRISTTQINQKELPNITISDFSLYLNALSWAFQIMTHTTTGDSSAVNTREEIYSCIVFLCTILFSISFFANISSLIKIISSSLRRDFLMRYKLVVAFIKKMGLKQFKPLVEIYFSYIWETMLGIDENKFLKEFPVDLRADIIEYMYPKLIKYSIFFNIGHKWRNEQIKLSVLRFLTFEIFMPNEVIVVAGEVCKDVFIILEGQVECYNFELFKMLQLNTGDFFGGVLNSNLRRIKQPAYIKASKICKVGKLCFQDFEIICQAFPEWFQKLQEIQNERYLLQMKCLKFFNKPQIFDLKKRALGAKVKNATPKDKYKQKAMNFKNAAEPYEITEELLKEYKNLKIQFQQYEESNSISQSESQGELSSHSSNIQQTETKSPENLQFESHKSHNLTVNQEKGTSSNRGQTKTKINQVVPKINFNSLILNSPTSEGQKQIQTQKQQQFLDFIQQKMDQKIEQQEHTVNSRLQHQNNNIMNNIQSQLNNNLIIVKSKKLQRSQVLNLPIGEQNPQEIFFTDPKQFSFDKYPDDEIFLVLANLKNVWRLLKESNRNIKIFLHPAGDLKQNLDYIYITFVSIYLLYVPITIGFMHCCNINVVILIEVIYIFCQLSHIIMQLKTPPYLNGSIHADQKYINQLYVQQYKHIYDAVTILPLNLIIFIIKNQNLISNSSHYVVQVILDIFRLNSLLNFKYLFYKFNKLHSSLRSFSKAFNIIKQVYFFMSIVNLITCLWSWVNQLGQEYTNDTWMMRFSLQQESLYIQYLYCAFFVLNTVQSTGYPQMVITNDLERGTFIMMVLTGYTLFAAIIGLQLNQQMSLDLKMHDLYITMEKIYNLIESSNMPKGLRQRVDMYFTYLTETNMNDIDEITKIKGMIPTTMYNNILYNQAKQNLNQFKVFKDLNNSYLVRQISPLLKQEIFLEGDYIIRKDEFGNRMFFLISGKVQIVSENEFQTLKVINPGHFFGEISLFTENYKRIASVIANTVVHVYSIKKSDIQPIFQYFPEFKEYIMKQATERLRDTRQKILNEEKRKSIFNNDVAFKMLDKNQSSPPNTRQRSPQFFNVYSGQNRKEKQQFQISDEEEEQANQIQKQEQNQVIIITNQQQQKQKNKSTHDATPKSQKKTKDGSQKIIDKKSTISKKKLTKTLHLQRKFDEDFEANNEEVDLLIQNHDLDLSDIDVDLPNSIDQESKQIYNTVALSNLFNVNKIEILCSRYKDQSNVSKIRRHKLIKNNLTEFTEDEGQNGDDSSEKTLIKDNTQKQDKNDGQKNNLQDFRERISFNELVHQNEMDFKNHPDLQSRRRLQFNRKSERRLSRINLKKQIKLSKQSEMRLQWGMNLEYN</sequence>
<feature type="domain" description="Cyclic nucleotide-binding" evidence="12">
    <location>
        <begin position="2227"/>
        <end position="2315"/>
    </location>
</feature>
<dbReference type="Gene3D" id="2.60.120.10">
    <property type="entry name" value="Jelly Rolls"/>
    <property type="match status" value="4"/>
</dbReference>
<dbReference type="CDD" id="cd00038">
    <property type="entry name" value="CAP_ED"/>
    <property type="match status" value="4"/>
</dbReference>
<dbReference type="InterPro" id="IPR000595">
    <property type="entry name" value="cNMP-bd_dom"/>
</dbReference>
<feature type="region of interest" description="Disordered" evidence="10">
    <location>
        <begin position="601"/>
        <end position="638"/>
    </location>
</feature>
<comment type="subcellular location">
    <subcellularLocation>
        <location evidence="1">Membrane</location>
        <topology evidence="1">Multi-pass membrane protein</topology>
    </subcellularLocation>
</comment>
<dbReference type="InterPro" id="IPR050866">
    <property type="entry name" value="CNG_cation_channel"/>
</dbReference>
<feature type="transmembrane region" description="Helical" evidence="11">
    <location>
        <begin position="68"/>
        <end position="89"/>
    </location>
</feature>
<feature type="region of interest" description="Disordered" evidence="10">
    <location>
        <begin position="1568"/>
        <end position="1604"/>
    </location>
</feature>
<keyword evidence="14" id="KW-1185">Reference proteome</keyword>
<dbReference type="OrthoDB" id="421831at2759"/>
<feature type="compositionally biased region" description="Low complexity" evidence="10">
    <location>
        <begin position="623"/>
        <end position="638"/>
    </location>
</feature>
<protein>
    <submittedName>
        <fullName evidence="13">Cation channel family protein</fullName>
    </submittedName>
</protein>
<dbReference type="Pfam" id="PF00027">
    <property type="entry name" value="cNMP_binding"/>
    <property type="match status" value="3"/>
</dbReference>
<feature type="transmembrane region" description="Helical" evidence="11">
    <location>
        <begin position="726"/>
        <end position="746"/>
    </location>
</feature>
<feature type="region of interest" description="Disordered" evidence="10">
    <location>
        <begin position="2410"/>
        <end position="2466"/>
    </location>
</feature>
<feature type="compositionally biased region" description="Polar residues" evidence="10">
    <location>
        <begin position="2425"/>
        <end position="2439"/>
    </location>
</feature>
<keyword evidence="2" id="KW-0813">Transport</keyword>
<gene>
    <name evidence="13" type="ORF">TTHERM_00633340</name>
</gene>
<dbReference type="Proteomes" id="UP000009168">
    <property type="component" value="Unassembled WGS sequence"/>
</dbReference>
<dbReference type="GO" id="GO:0044877">
    <property type="term" value="F:protein-containing complex binding"/>
    <property type="evidence" value="ECO:0007669"/>
    <property type="project" value="TreeGrafter"/>
</dbReference>
<dbReference type="SUPFAM" id="SSF51206">
    <property type="entry name" value="cAMP-binding domain-like"/>
    <property type="match status" value="4"/>
</dbReference>
<feature type="compositionally biased region" description="Basic residues" evidence="10">
    <location>
        <begin position="1203"/>
        <end position="1213"/>
    </location>
</feature>
<feature type="domain" description="Cyclic nucleotide-binding" evidence="12">
    <location>
        <begin position="2946"/>
        <end position="3065"/>
    </location>
</feature>
<dbReference type="eggNOG" id="KOG0498">
    <property type="taxonomic scope" value="Eukaryota"/>
</dbReference>
<dbReference type="InterPro" id="IPR014710">
    <property type="entry name" value="RmlC-like_jellyroll"/>
</dbReference>
<feature type="compositionally biased region" description="Polar residues" evidence="10">
    <location>
        <begin position="1651"/>
        <end position="1662"/>
    </location>
</feature>
<feature type="region of interest" description="Disordered" evidence="10">
    <location>
        <begin position="1203"/>
        <end position="1240"/>
    </location>
</feature>
<feature type="transmembrane region" description="Helical" evidence="11">
    <location>
        <begin position="1877"/>
        <end position="1896"/>
    </location>
</feature>
<evidence type="ECO:0000256" key="11">
    <source>
        <dbReference type="SAM" id="Phobius"/>
    </source>
</evidence>
<evidence type="ECO:0000256" key="9">
    <source>
        <dbReference type="SAM" id="Coils"/>
    </source>
</evidence>
<feature type="domain" description="Cyclic nucleotide-binding" evidence="12">
    <location>
        <begin position="1080"/>
        <end position="1179"/>
    </location>
</feature>
<feature type="transmembrane region" description="Helical" evidence="11">
    <location>
        <begin position="696"/>
        <end position="720"/>
    </location>
</feature>
<evidence type="ECO:0000256" key="7">
    <source>
        <dbReference type="ARBA" id="ARBA00023286"/>
    </source>
</evidence>